<dbReference type="PANTHER" id="PTHR24171:SF10">
    <property type="entry name" value="ANKYRIN REPEAT DOMAIN-CONTAINING PROTEIN 29-LIKE"/>
    <property type="match status" value="1"/>
</dbReference>
<dbReference type="Gene3D" id="1.25.40.20">
    <property type="entry name" value="Ankyrin repeat-containing domain"/>
    <property type="match status" value="1"/>
</dbReference>
<comment type="caution">
    <text evidence="4">The sequence shown here is derived from an EMBL/GenBank/DDBJ whole genome shotgun (WGS) entry which is preliminary data.</text>
</comment>
<dbReference type="PROSITE" id="PS50088">
    <property type="entry name" value="ANK_REPEAT"/>
    <property type="match status" value="3"/>
</dbReference>
<evidence type="ECO:0000256" key="2">
    <source>
        <dbReference type="ARBA" id="ARBA00023043"/>
    </source>
</evidence>
<dbReference type="PROSITE" id="PS50297">
    <property type="entry name" value="ANK_REP_REGION"/>
    <property type="match status" value="2"/>
</dbReference>
<dbReference type="PRINTS" id="PR01415">
    <property type="entry name" value="ANKYRIN"/>
</dbReference>
<dbReference type="EMBL" id="DPIY01000012">
    <property type="protein sequence ID" value="HCT59112.1"/>
    <property type="molecule type" value="Genomic_DNA"/>
</dbReference>
<evidence type="ECO:0000256" key="3">
    <source>
        <dbReference type="PROSITE-ProRule" id="PRU00023"/>
    </source>
</evidence>
<evidence type="ECO:0000256" key="1">
    <source>
        <dbReference type="ARBA" id="ARBA00022737"/>
    </source>
</evidence>
<feature type="repeat" description="ANK" evidence="3">
    <location>
        <begin position="181"/>
        <end position="213"/>
    </location>
</feature>
<sequence length="241" mass="24981">MPQSPAPADHHFVPDGCMVPTAPEALLTAIRGRDRATIERMLRDDPALSTQRAAGGESLVLHACYLGAAELAPLLLHGRKPDAPESAALGDVTALRSAIENDDDARVRRSSDGWSPLHLAAFFGQVDAVALLIDHGAPLDALSTNATRNTPLHAALAGATNATIVRRLVFAGADVGARGAHGITPLHLAASRGDQALCDLLITRGADAHAKMEDGSTPAMLAIARGFHEVGEKLAAIGTDS</sequence>
<dbReference type="AlphaFoldDB" id="A0A3D4VEF8"/>
<gene>
    <name evidence="4" type="ORF">DGD08_18070</name>
</gene>
<accession>A0A3D4VEF8</accession>
<name>A0A3D4VEF8_9BACT</name>
<evidence type="ECO:0000313" key="4">
    <source>
        <dbReference type="EMBL" id="HCT59112.1"/>
    </source>
</evidence>
<keyword evidence="1" id="KW-0677">Repeat</keyword>
<organism evidence="4 5">
    <name type="scientific">Gemmatimonas aurantiaca</name>
    <dbReference type="NCBI Taxonomy" id="173480"/>
    <lineage>
        <taxon>Bacteria</taxon>
        <taxon>Pseudomonadati</taxon>
        <taxon>Gemmatimonadota</taxon>
        <taxon>Gemmatimonadia</taxon>
        <taxon>Gemmatimonadales</taxon>
        <taxon>Gemmatimonadaceae</taxon>
        <taxon>Gemmatimonas</taxon>
    </lineage>
</organism>
<dbReference type="Pfam" id="PF00023">
    <property type="entry name" value="Ank"/>
    <property type="match status" value="1"/>
</dbReference>
<dbReference type="SMART" id="SM00248">
    <property type="entry name" value="ANK"/>
    <property type="match status" value="3"/>
</dbReference>
<dbReference type="Pfam" id="PF12796">
    <property type="entry name" value="Ank_2"/>
    <property type="match status" value="1"/>
</dbReference>
<evidence type="ECO:0000313" key="5">
    <source>
        <dbReference type="Proteomes" id="UP000264071"/>
    </source>
</evidence>
<dbReference type="Proteomes" id="UP000264071">
    <property type="component" value="Unassembled WGS sequence"/>
</dbReference>
<keyword evidence="2 3" id="KW-0040">ANK repeat</keyword>
<proteinExistence type="predicted"/>
<dbReference type="PANTHER" id="PTHR24171">
    <property type="entry name" value="ANKYRIN REPEAT DOMAIN-CONTAINING PROTEIN 39-RELATED"/>
    <property type="match status" value="1"/>
</dbReference>
<dbReference type="SUPFAM" id="SSF48403">
    <property type="entry name" value="Ankyrin repeat"/>
    <property type="match status" value="1"/>
</dbReference>
<dbReference type="InterPro" id="IPR002110">
    <property type="entry name" value="Ankyrin_rpt"/>
</dbReference>
<reference evidence="4 5" key="1">
    <citation type="journal article" date="2018" name="Nat. Biotechnol.">
        <title>A standardized bacterial taxonomy based on genome phylogeny substantially revises the tree of life.</title>
        <authorList>
            <person name="Parks D.H."/>
            <person name="Chuvochina M."/>
            <person name="Waite D.W."/>
            <person name="Rinke C."/>
            <person name="Skarshewski A."/>
            <person name="Chaumeil P.A."/>
            <person name="Hugenholtz P."/>
        </authorList>
    </citation>
    <scope>NUCLEOTIDE SEQUENCE [LARGE SCALE GENOMIC DNA]</scope>
    <source>
        <strain evidence="4">UBA8844</strain>
    </source>
</reference>
<feature type="repeat" description="ANK" evidence="3">
    <location>
        <begin position="112"/>
        <end position="144"/>
    </location>
</feature>
<dbReference type="InterPro" id="IPR036770">
    <property type="entry name" value="Ankyrin_rpt-contain_sf"/>
</dbReference>
<protein>
    <submittedName>
        <fullName evidence="4">Ankyrin repeat domain-containing protein</fullName>
    </submittedName>
</protein>
<feature type="repeat" description="ANK" evidence="3">
    <location>
        <begin position="147"/>
        <end position="180"/>
    </location>
</feature>